<protein>
    <submittedName>
        <fullName evidence="1">Uncharacterized protein</fullName>
    </submittedName>
</protein>
<name>A0AAD9XHX3_9ROSI</name>
<sequence>MSSASMEYDSDSSSSSDESFSITKDLLADNMNFTKMSRDLVQTAAIHIPIIISTTLMCKKRPHGGSTLGRRYIHRDRKERHNQIINDYFKGEQSKYTREHFCRRFRMNVELFNRILSAIESNDDYFTQKVDAVGKLGLSPLQKTMATVRMLAYGCPADFLDEYVQIGESTAIESLKHFCDAVIRVFETQYLRKPNKNDIARLLKEEGD</sequence>
<comment type="caution">
    <text evidence="1">The sequence shown here is derived from an EMBL/GenBank/DDBJ whole genome shotgun (WGS) entry which is preliminary data.</text>
</comment>
<keyword evidence="2" id="KW-1185">Reference proteome</keyword>
<proteinExistence type="predicted"/>
<evidence type="ECO:0000313" key="1">
    <source>
        <dbReference type="EMBL" id="KAK2659764.1"/>
    </source>
</evidence>
<dbReference type="PANTHER" id="PTHR47150:SF7">
    <property type="entry name" value="NUCLEASE"/>
    <property type="match status" value="1"/>
</dbReference>
<dbReference type="Proteomes" id="UP001280121">
    <property type="component" value="Unassembled WGS sequence"/>
</dbReference>
<organism evidence="1 2">
    <name type="scientific">Dipteronia dyeriana</name>
    <dbReference type="NCBI Taxonomy" id="168575"/>
    <lineage>
        <taxon>Eukaryota</taxon>
        <taxon>Viridiplantae</taxon>
        <taxon>Streptophyta</taxon>
        <taxon>Embryophyta</taxon>
        <taxon>Tracheophyta</taxon>
        <taxon>Spermatophyta</taxon>
        <taxon>Magnoliopsida</taxon>
        <taxon>eudicotyledons</taxon>
        <taxon>Gunneridae</taxon>
        <taxon>Pentapetalae</taxon>
        <taxon>rosids</taxon>
        <taxon>malvids</taxon>
        <taxon>Sapindales</taxon>
        <taxon>Sapindaceae</taxon>
        <taxon>Hippocastanoideae</taxon>
        <taxon>Acereae</taxon>
        <taxon>Dipteronia</taxon>
    </lineage>
</organism>
<dbReference type="PANTHER" id="PTHR47150">
    <property type="entry name" value="OS12G0169200 PROTEIN"/>
    <property type="match status" value="1"/>
</dbReference>
<reference evidence="1" key="1">
    <citation type="journal article" date="2023" name="Plant J.">
        <title>Genome sequences and population genomics provide insights into the demographic history, inbreeding, and mutation load of two 'living fossil' tree species of Dipteronia.</title>
        <authorList>
            <person name="Feng Y."/>
            <person name="Comes H.P."/>
            <person name="Chen J."/>
            <person name="Zhu S."/>
            <person name="Lu R."/>
            <person name="Zhang X."/>
            <person name="Li P."/>
            <person name="Qiu J."/>
            <person name="Olsen K.M."/>
            <person name="Qiu Y."/>
        </authorList>
    </citation>
    <scope>NUCLEOTIDE SEQUENCE</scope>
    <source>
        <strain evidence="1">KIB01</strain>
    </source>
</reference>
<gene>
    <name evidence="1" type="ORF">Ddye_006297</name>
</gene>
<dbReference type="EMBL" id="JANJYI010000002">
    <property type="protein sequence ID" value="KAK2659764.1"/>
    <property type="molecule type" value="Genomic_DNA"/>
</dbReference>
<dbReference type="AlphaFoldDB" id="A0AAD9XHX3"/>
<evidence type="ECO:0000313" key="2">
    <source>
        <dbReference type="Proteomes" id="UP001280121"/>
    </source>
</evidence>
<accession>A0AAD9XHX3</accession>